<evidence type="ECO:0000256" key="1">
    <source>
        <dbReference type="ARBA" id="ARBA00001933"/>
    </source>
</evidence>
<keyword evidence="2 4" id="KW-0663">Pyridoxal phosphate</keyword>
<evidence type="ECO:0000256" key="6">
    <source>
        <dbReference type="PIRSR" id="PIRSR600821-52"/>
    </source>
</evidence>
<evidence type="ECO:0000259" key="7">
    <source>
        <dbReference type="SMART" id="SM01005"/>
    </source>
</evidence>
<feature type="binding site" evidence="4 6">
    <location>
        <position position="153"/>
    </location>
    <ligand>
        <name>substrate</name>
    </ligand>
</feature>
<accession>E7RW90</accession>
<comment type="function">
    <text evidence="4">Catalyzes the interconversion of L-alanine and D-alanine. May also act on other amino acids.</text>
</comment>
<dbReference type="STRING" id="887898.HMPREF0551_0753"/>
<organism evidence="8 9">
    <name type="scientific">Lautropia mirabilis ATCC 51599</name>
    <dbReference type="NCBI Taxonomy" id="887898"/>
    <lineage>
        <taxon>Bacteria</taxon>
        <taxon>Pseudomonadati</taxon>
        <taxon>Pseudomonadota</taxon>
        <taxon>Betaproteobacteria</taxon>
        <taxon>Burkholderiales</taxon>
        <taxon>Burkholderiaceae</taxon>
        <taxon>Lautropia</taxon>
    </lineage>
</organism>
<feature type="binding site" evidence="4 6">
    <location>
        <position position="331"/>
    </location>
    <ligand>
        <name>substrate</name>
    </ligand>
</feature>
<comment type="caution">
    <text evidence="8">The sequence shown here is derived from an EMBL/GenBank/DDBJ whole genome shotgun (WGS) entry which is preliminary data.</text>
</comment>
<feature type="modified residue" description="N6-(pyridoxal phosphate)lysine" evidence="4 5">
    <location>
        <position position="59"/>
    </location>
</feature>
<evidence type="ECO:0000256" key="4">
    <source>
        <dbReference type="HAMAP-Rule" id="MF_01201"/>
    </source>
</evidence>
<dbReference type="SUPFAM" id="SSF51419">
    <property type="entry name" value="PLP-binding barrel"/>
    <property type="match status" value="1"/>
</dbReference>
<reference evidence="8 9" key="1">
    <citation type="submission" date="2010-12" db="EMBL/GenBank/DDBJ databases">
        <authorList>
            <person name="Muzny D."/>
            <person name="Qin X."/>
            <person name="Deng J."/>
            <person name="Jiang H."/>
            <person name="Liu Y."/>
            <person name="Qu J."/>
            <person name="Song X.-Z."/>
            <person name="Zhang L."/>
            <person name="Thornton R."/>
            <person name="Coyle M."/>
            <person name="Francisco L."/>
            <person name="Jackson L."/>
            <person name="Javaid M."/>
            <person name="Korchina V."/>
            <person name="Kovar C."/>
            <person name="Mata R."/>
            <person name="Mathew T."/>
            <person name="Ngo R."/>
            <person name="Nguyen L."/>
            <person name="Nguyen N."/>
            <person name="Okwuonu G."/>
            <person name="Ongeri F."/>
            <person name="Pham C."/>
            <person name="Simmons D."/>
            <person name="Wilczek-Boney K."/>
            <person name="Hale W."/>
            <person name="Jakkamsetti A."/>
            <person name="Pham P."/>
            <person name="Ruth R."/>
            <person name="San Lucas F."/>
            <person name="Warren J."/>
            <person name="Zhang J."/>
            <person name="Zhao Z."/>
            <person name="Zhou C."/>
            <person name="Zhu D."/>
            <person name="Lee S."/>
            <person name="Bess C."/>
            <person name="Blankenburg K."/>
            <person name="Forbes L."/>
            <person name="Fu Q."/>
            <person name="Gubbala S."/>
            <person name="Hirani K."/>
            <person name="Jayaseelan J.C."/>
            <person name="Lara F."/>
            <person name="Munidasa M."/>
            <person name="Palculict T."/>
            <person name="Patil S."/>
            <person name="Pu L.-L."/>
            <person name="Saada N."/>
            <person name="Tang L."/>
            <person name="Weissenberger G."/>
            <person name="Zhu Y."/>
            <person name="Hemphill L."/>
            <person name="Shang Y."/>
            <person name="Youmans B."/>
            <person name="Ayvaz T."/>
            <person name="Ross M."/>
            <person name="Santibanez J."/>
            <person name="Aqrawi P."/>
            <person name="Gross S."/>
            <person name="Joshi V."/>
            <person name="Fowler G."/>
            <person name="Nazareth L."/>
            <person name="Reid J."/>
            <person name="Worley K."/>
            <person name="Petrosino J."/>
            <person name="Highlander S."/>
            <person name="Gibbs R."/>
        </authorList>
    </citation>
    <scope>NUCLEOTIDE SEQUENCE [LARGE SCALE GENOMIC DNA]</scope>
    <source>
        <strain evidence="8 9">ATCC 51599</strain>
    </source>
</reference>
<dbReference type="InterPro" id="IPR000821">
    <property type="entry name" value="Ala_racemase"/>
</dbReference>
<comment type="pathway">
    <text evidence="4">Amino-acid biosynthesis; D-alanine biosynthesis; D-alanine from L-alanine: step 1/1.</text>
</comment>
<gene>
    <name evidence="8" type="primary">alr</name>
    <name evidence="8" type="ORF">HMPREF0551_0753</name>
</gene>
<dbReference type="InterPro" id="IPR011079">
    <property type="entry name" value="Ala_racemase_C"/>
</dbReference>
<dbReference type="AlphaFoldDB" id="E7RW90"/>
<dbReference type="EMBL" id="AEQP01000003">
    <property type="protein sequence ID" value="EFV95265.1"/>
    <property type="molecule type" value="Genomic_DNA"/>
</dbReference>
<dbReference type="Pfam" id="PF00842">
    <property type="entry name" value="Ala_racemase_C"/>
    <property type="match status" value="1"/>
</dbReference>
<comment type="catalytic activity">
    <reaction evidence="4">
        <text>L-alanine = D-alanine</text>
        <dbReference type="Rhea" id="RHEA:20249"/>
        <dbReference type="ChEBI" id="CHEBI:57416"/>
        <dbReference type="ChEBI" id="CHEBI:57972"/>
        <dbReference type="EC" id="5.1.1.1"/>
    </reaction>
</comment>
<dbReference type="PROSITE" id="PS00395">
    <property type="entry name" value="ALANINE_RACEMASE"/>
    <property type="match status" value="1"/>
</dbReference>
<dbReference type="HOGENOM" id="CLU_028393_1_0_4"/>
<comment type="cofactor">
    <cofactor evidence="1 4 5">
        <name>pyridoxal 5'-phosphate</name>
        <dbReference type="ChEBI" id="CHEBI:597326"/>
    </cofactor>
</comment>
<feature type="active site" description="Proton acceptor; specific for D-alanine" evidence="4">
    <location>
        <position position="59"/>
    </location>
</feature>
<dbReference type="InterPro" id="IPR001608">
    <property type="entry name" value="Ala_racemase_N"/>
</dbReference>
<dbReference type="PANTHER" id="PTHR30511:SF0">
    <property type="entry name" value="ALANINE RACEMASE, CATABOLIC-RELATED"/>
    <property type="match status" value="1"/>
</dbReference>
<dbReference type="Pfam" id="PF01168">
    <property type="entry name" value="Ala_racemase_N"/>
    <property type="match status" value="1"/>
</dbReference>
<dbReference type="InterPro" id="IPR009006">
    <property type="entry name" value="Ala_racemase/Decarboxylase_C"/>
</dbReference>
<protein>
    <recommendedName>
        <fullName evidence="4">Alanine racemase</fullName>
        <ecNumber evidence="4">5.1.1.1</ecNumber>
    </recommendedName>
</protein>
<keyword evidence="9" id="KW-1185">Reference proteome</keyword>
<feature type="active site" description="Proton acceptor; specific for L-alanine" evidence="4">
    <location>
        <position position="283"/>
    </location>
</feature>
<dbReference type="SMART" id="SM01005">
    <property type="entry name" value="Ala_racemase_C"/>
    <property type="match status" value="1"/>
</dbReference>
<dbReference type="PRINTS" id="PR00992">
    <property type="entry name" value="ALARACEMASE"/>
</dbReference>
<comment type="similarity">
    <text evidence="4">Belongs to the alanine racemase family.</text>
</comment>
<evidence type="ECO:0000256" key="2">
    <source>
        <dbReference type="ARBA" id="ARBA00022898"/>
    </source>
</evidence>
<dbReference type="UniPathway" id="UPA00042">
    <property type="reaction ID" value="UER00497"/>
</dbReference>
<evidence type="ECO:0000313" key="9">
    <source>
        <dbReference type="Proteomes" id="UP000011021"/>
    </source>
</evidence>
<dbReference type="InterPro" id="IPR029066">
    <property type="entry name" value="PLP-binding_barrel"/>
</dbReference>
<dbReference type="GO" id="GO:0008784">
    <property type="term" value="F:alanine racemase activity"/>
    <property type="evidence" value="ECO:0007669"/>
    <property type="project" value="UniProtKB-UniRule"/>
</dbReference>
<name>E7RW90_9BURK</name>
<sequence length="386" mass="40831">MAGQRFVTRSIITAMPRTLTASVSPSAMAHNLALIRRQVQENRPDGHVQADTRLWAVVKADAYGHGLANALTGFAEADGMALLEFEAADWLRRHGWTKPILMLEGAFDATDVAQAAAQGLTLAIHQPRHLQWLAAHDGPPVDVYLKLNTGLNRLGLKPDDVDAYLTQVLATPGVRLRGMMTHFANADTPGGALQPLATFDAVARAVQARLPAGQTLEHCVANSAALFTLPQAYRAWARPGIALYGASPFAGQSAASLGLRPAMQLTGNVLGVQQLTPGEATGYGGIFVAEQPVRVGIVNCGYADGYPRVAPTGTPVVVDGVRTRTLGRVSMDMLAVDLTPIPDAGPGTPVELWGDAVSIDEVAESAGTLGYELMCAVAPRVRRRVV</sequence>
<dbReference type="GO" id="GO:0030632">
    <property type="term" value="P:D-alanine biosynthetic process"/>
    <property type="evidence" value="ECO:0007669"/>
    <property type="project" value="UniProtKB-UniRule"/>
</dbReference>
<evidence type="ECO:0000256" key="3">
    <source>
        <dbReference type="ARBA" id="ARBA00023235"/>
    </source>
</evidence>
<dbReference type="HAMAP" id="MF_01201">
    <property type="entry name" value="Ala_racemase"/>
    <property type="match status" value="1"/>
</dbReference>
<dbReference type="Proteomes" id="UP000011021">
    <property type="component" value="Unassembled WGS sequence"/>
</dbReference>
<dbReference type="InterPro" id="IPR020622">
    <property type="entry name" value="Ala_racemase_pyridoxalP-BS"/>
</dbReference>
<dbReference type="Gene3D" id="3.20.20.10">
    <property type="entry name" value="Alanine racemase"/>
    <property type="match status" value="1"/>
</dbReference>
<dbReference type="GO" id="GO:0005829">
    <property type="term" value="C:cytosol"/>
    <property type="evidence" value="ECO:0007669"/>
    <property type="project" value="TreeGrafter"/>
</dbReference>
<proteinExistence type="inferred from homology"/>
<evidence type="ECO:0000313" key="8">
    <source>
        <dbReference type="EMBL" id="EFV95265.1"/>
    </source>
</evidence>
<dbReference type="NCBIfam" id="TIGR00492">
    <property type="entry name" value="alr"/>
    <property type="match status" value="1"/>
</dbReference>
<dbReference type="Gene3D" id="2.40.37.10">
    <property type="entry name" value="Lyase, Ornithine Decarboxylase, Chain A, domain 1"/>
    <property type="match status" value="1"/>
</dbReference>
<dbReference type="GO" id="GO:0030170">
    <property type="term" value="F:pyridoxal phosphate binding"/>
    <property type="evidence" value="ECO:0007669"/>
    <property type="project" value="UniProtKB-UniRule"/>
</dbReference>
<dbReference type="SUPFAM" id="SSF50621">
    <property type="entry name" value="Alanine racemase C-terminal domain-like"/>
    <property type="match status" value="1"/>
</dbReference>
<dbReference type="eggNOG" id="COG0787">
    <property type="taxonomic scope" value="Bacteria"/>
</dbReference>
<evidence type="ECO:0000256" key="5">
    <source>
        <dbReference type="PIRSR" id="PIRSR600821-50"/>
    </source>
</evidence>
<keyword evidence="3 4" id="KW-0413">Isomerase</keyword>
<feature type="domain" description="Alanine racemase C-terminal" evidence="7">
    <location>
        <begin position="262"/>
        <end position="386"/>
    </location>
</feature>
<dbReference type="EC" id="5.1.1.1" evidence="4"/>
<dbReference type="PANTHER" id="PTHR30511">
    <property type="entry name" value="ALANINE RACEMASE"/>
    <property type="match status" value="1"/>
</dbReference>